<feature type="compositionally biased region" description="Basic and acidic residues" evidence="1">
    <location>
        <begin position="51"/>
        <end position="63"/>
    </location>
</feature>
<sequence length="624" mass="69712">MVGVEDDKRGREMDESTREDYEPHSWTGGRRLVVKAKSTTKGRSSVGATGRMKEGGESQKIEEVSMGTHGKRRTKVGNSWFQPSFSFNSNSNKQRIGPIRPKQVGEVWAGGDKAHSNDEKWYWASNAMQERRAQSPHKPRPLVEANLGWERGASSTRGDTDNQQRSSLKASILSKGKEKLCKSSNIEERAGSKGFKGFVHHGSSVTVFPSNPVTREKGLNSVGTRGMIVVENFEVSYSPHSHSSLSIPLTPLPSLGLALPPLSPSDPILLNSVIQSQYPTKSRVIFEMFFKKIDDGALCQDSVGNPNLDVVESQLARLNQMFEGINSLKTMPSTPIEAPNLVTVSQGKAEFSPLAEEQILHWYLRPVGTGMEETKRRCVTEGLLVVSSRLGIRSGLLFQRAGLQNTPFTWSNMQESPMCKKLDRFFYSNEIANIDAVEQEGVLSSELSAQRALRKGELEELILREEIYWRQKVNGSIKGWVKATRGLRQGDPLSPFLFTIVIDVLSRMLLRAEERSLLEGFSVGVGEGKRDHLISWDVVCKLKAKEGLGFGKISLRNLALLGKWLWRYLRESSALWHQVILSIYGTHSNGWDANTMEMGKEFTFGKTCDGETNLWDSNIQDYLE</sequence>
<evidence type="ECO:0000256" key="1">
    <source>
        <dbReference type="SAM" id="MobiDB-lite"/>
    </source>
</evidence>
<feature type="region of interest" description="Disordered" evidence="1">
    <location>
        <begin position="145"/>
        <end position="171"/>
    </location>
</feature>
<accession>A0A438GHP8</accession>
<comment type="caution">
    <text evidence="2">The sequence shown here is derived from an EMBL/GenBank/DDBJ whole genome shotgun (WGS) entry which is preliminary data.</text>
</comment>
<organism evidence="2 3">
    <name type="scientific">Vitis vinifera</name>
    <name type="common">Grape</name>
    <dbReference type="NCBI Taxonomy" id="29760"/>
    <lineage>
        <taxon>Eukaryota</taxon>
        <taxon>Viridiplantae</taxon>
        <taxon>Streptophyta</taxon>
        <taxon>Embryophyta</taxon>
        <taxon>Tracheophyta</taxon>
        <taxon>Spermatophyta</taxon>
        <taxon>Magnoliopsida</taxon>
        <taxon>eudicotyledons</taxon>
        <taxon>Gunneridae</taxon>
        <taxon>Pentapetalae</taxon>
        <taxon>rosids</taxon>
        <taxon>Vitales</taxon>
        <taxon>Vitaceae</taxon>
        <taxon>Viteae</taxon>
        <taxon>Vitis</taxon>
    </lineage>
</organism>
<feature type="region of interest" description="Disordered" evidence="1">
    <location>
        <begin position="1"/>
        <end position="70"/>
    </location>
</feature>
<evidence type="ECO:0008006" key="4">
    <source>
        <dbReference type="Google" id="ProtNLM"/>
    </source>
</evidence>
<protein>
    <recommendedName>
        <fullName evidence="4">Reverse transcriptase domain-containing protein</fullName>
    </recommendedName>
</protein>
<evidence type="ECO:0000313" key="2">
    <source>
        <dbReference type="EMBL" id="RVW71711.1"/>
    </source>
</evidence>
<dbReference type="AlphaFoldDB" id="A0A438GHP8"/>
<reference evidence="2 3" key="1">
    <citation type="journal article" date="2018" name="PLoS Genet.">
        <title>Population sequencing reveals clonal diversity and ancestral inbreeding in the grapevine cultivar Chardonnay.</title>
        <authorList>
            <person name="Roach M.J."/>
            <person name="Johnson D.L."/>
            <person name="Bohlmann J."/>
            <person name="van Vuuren H.J."/>
            <person name="Jones S.J."/>
            <person name="Pretorius I.S."/>
            <person name="Schmidt S.A."/>
            <person name="Borneman A.R."/>
        </authorList>
    </citation>
    <scope>NUCLEOTIDE SEQUENCE [LARGE SCALE GENOMIC DNA]</scope>
    <source>
        <strain evidence="3">cv. Chardonnay</strain>
        <tissue evidence="2">Leaf</tissue>
    </source>
</reference>
<name>A0A438GHP8_VITVI</name>
<proteinExistence type="predicted"/>
<gene>
    <name evidence="2" type="ORF">CK203_057087</name>
</gene>
<feature type="compositionally biased region" description="Basic and acidic residues" evidence="1">
    <location>
        <begin position="1"/>
        <end position="23"/>
    </location>
</feature>
<feature type="compositionally biased region" description="Polar residues" evidence="1">
    <location>
        <begin position="153"/>
        <end position="169"/>
    </location>
</feature>
<evidence type="ECO:0000313" key="3">
    <source>
        <dbReference type="Proteomes" id="UP000288805"/>
    </source>
</evidence>
<dbReference type="EMBL" id="QGNW01000431">
    <property type="protein sequence ID" value="RVW71711.1"/>
    <property type="molecule type" value="Genomic_DNA"/>
</dbReference>
<dbReference type="Proteomes" id="UP000288805">
    <property type="component" value="Unassembled WGS sequence"/>
</dbReference>